<keyword evidence="1" id="KW-0472">Membrane</keyword>
<keyword evidence="1" id="KW-0812">Transmembrane</keyword>
<dbReference type="HOGENOM" id="CLU_3280585_0_0_1"/>
<keyword evidence="3" id="KW-1185">Reference proteome</keyword>
<dbReference type="EMBL" id="FN595766">
    <property type="protein sequence ID" value="CCB52087.1"/>
    <property type="molecule type" value="Genomic_DNA"/>
</dbReference>
<gene>
    <name evidence="2" type="ordered locus">VIT_10s0042g00280</name>
</gene>
<accession>F6HIP1</accession>
<proteinExistence type="predicted"/>
<evidence type="ECO:0000313" key="2">
    <source>
        <dbReference type="EMBL" id="CCB52087.1"/>
    </source>
</evidence>
<evidence type="ECO:0000256" key="1">
    <source>
        <dbReference type="SAM" id="Phobius"/>
    </source>
</evidence>
<reference evidence="3" key="1">
    <citation type="journal article" date="2007" name="Nature">
        <title>The grapevine genome sequence suggests ancestral hexaploidization in major angiosperm phyla.</title>
        <authorList>
            <consortium name="The French-Italian Public Consortium for Grapevine Genome Characterization."/>
            <person name="Jaillon O."/>
            <person name="Aury J.-M."/>
            <person name="Noel B."/>
            <person name="Policriti A."/>
            <person name="Clepet C."/>
            <person name="Casagrande A."/>
            <person name="Choisne N."/>
            <person name="Aubourg S."/>
            <person name="Vitulo N."/>
            <person name="Jubin C."/>
            <person name="Vezzi A."/>
            <person name="Legeai F."/>
            <person name="Hugueney P."/>
            <person name="Dasilva C."/>
            <person name="Horner D."/>
            <person name="Mica E."/>
            <person name="Jublot D."/>
            <person name="Poulain J."/>
            <person name="Bruyere C."/>
            <person name="Billault A."/>
            <person name="Segurens B."/>
            <person name="Gouyvenoux M."/>
            <person name="Ugarte E."/>
            <person name="Cattonaro F."/>
            <person name="Anthouard V."/>
            <person name="Vico V."/>
            <person name="Del Fabbro C."/>
            <person name="Alaux M."/>
            <person name="Di Gaspero G."/>
            <person name="Dumas V."/>
            <person name="Felice N."/>
            <person name="Paillard S."/>
            <person name="Juman I."/>
            <person name="Moroldo M."/>
            <person name="Scalabrin S."/>
            <person name="Canaguier A."/>
            <person name="Le Clainche I."/>
            <person name="Malacrida G."/>
            <person name="Durand E."/>
            <person name="Pesole G."/>
            <person name="Laucou V."/>
            <person name="Chatelet P."/>
            <person name="Merdinoglu D."/>
            <person name="Delledonne M."/>
            <person name="Pezzotti M."/>
            <person name="Lecharny A."/>
            <person name="Scarpelli C."/>
            <person name="Artiguenave F."/>
            <person name="Pe M.E."/>
            <person name="Valle G."/>
            <person name="Morgante M."/>
            <person name="Caboche M."/>
            <person name="Adam-Blondon A.-F."/>
            <person name="Weissenbach J."/>
            <person name="Quetier F."/>
            <person name="Wincker P."/>
        </authorList>
    </citation>
    <scope>NUCLEOTIDE SEQUENCE [LARGE SCALE GENOMIC DNA]</scope>
    <source>
        <strain evidence="3">cv. Pinot noir / PN40024</strain>
    </source>
</reference>
<keyword evidence="1" id="KW-1133">Transmembrane helix</keyword>
<feature type="transmembrane region" description="Helical" evidence="1">
    <location>
        <begin position="7"/>
        <end position="30"/>
    </location>
</feature>
<name>F6HIP1_VITVI</name>
<protein>
    <submittedName>
        <fullName evidence="2">Uncharacterized protein</fullName>
    </submittedName>
</protein>
<dbReference type="AlphaFoldDB" id="F6HIP1"/>
<dbReference type="InParanoid" id="F6HIP1"/>
<dbReference type="STRING" id="29760.F6HIP1"/>
<dbReference type="PaxDb" id="29760-VIT_10s0042g00280.t01"/>
<evidence type="ECO:0000313" key="3">
    <source>
        <dbReference type="Proteomes" id="UP000009183"/>
    </source>
</evidence>
<sequence length="41" mass="4730">MSKSLDFGVLLTVGFSLFVSILVHICMYVLENVIYFFAKQR</sequence>
<organism evidence="2 3">
    <name type="scientific">Vitis vinifera</name>
    <name type="common">Grape</name>
    <dbReference type="NCBI Taxonomy" id="29760"/>
    <lineage>
        <taxon>Eukaryota</taxon>
        <taxon>Viridiplantae</taxon>
        <taxon>Streptophyta</taxon>
        <taxon>Embryophyta</taxon>
        <taxon>Tracheophyta</taxon>
        <taxon>Spermatophyta</taxon>
        <taxon>Magnoliopsida</taxon>
        <taxon>eudicotyledons</taxon>
        <taxon>Gunneridae</taxon>
        <taxon>Pentapetalae</taxon>
        <taxon>rosids</taxon>
        <taxon>Vitales</taxon>
        <taxon>Vitaceae</taxon>
        <taxon>Viteae</taxon>
        <taxon>Vitis</taxon>
    </lineage>
</organism>
<dbReference type="Proteomes" id="UP000009183">
    <property type="component" value="Chromosome 10"/>
</dbReference>